<dbReference type="GO" id="GO:0030170">
    <property type="term" value="F:pyridoxal phosphate binding"/>
    <property type="evidence" value="ECO:0007669"/>
    <property type="project" value="UniProtKB-UniRule"/>
</dbReference>
<dbReference type="GO" id="GO:0019441">
    <property type="term" value="P:L-tryptophan catabolic process to kynurenine"/>
    <property type="evidence" value="ECO:0007669"/>
    <property type="project" value="TreeGrafter"/>
</dbReference>
<dbReference type="EMBL" id="CP041659">
    <property type="protein sequence ID" value="QDP19997.1"/>
    <property type="molecule type" value="Genomic_DNA"/>
</dbReference>
<comment type="catalytic activity">
    <reaction evidence="5">
        <text>3-hydroxy-L-kynurenine + H2O = 3-hydroxyanthranilate + L-alanine + H(+)</text>
        <dbReference type="Rhea" id="RHEA:25143"/>
        <dbReference type="ChEBI" id="CHEBI:15377"/>
        <dbReference type="ChEBI" id="CHEBI:15378"/>
        <dbReference type="ChEBI" id="CHEBI:36559"/>
        <dbReference type="ChEBI" id="CHEBI:57972"/>
        <dbReference type="ChEBI" id="CHEBI:58125"/>
        <dbReference type="EC" id="3.7.1.3"/>
    </reaction>
</comment>
<dbReference type="GO" id="GO:0005737">
    <property type="term" value="C:cytoplasm"/>
    <property type="evidence" value="ECO:0007669"/>
    <property type="project" value="UniProtKB-UniRule"/>
</dbReference>
<dbReference type="InterPro" id="IPR015424">
    <property type="entry name" value="PyrdxlP-dep_Trfase"/>
</dbReference>
<dbReference type="GO" id="GO:0009435">
    <property type="term" value="P:NAD+ biosynthetic process"/>
    <property type="evidence" value="ECO:0007669"/>
    <property type="project" value="UniProtKB-UniRule"/>
</dbReference>
<organism evidence="6 7">
    <name type="scientific">Sphingomonas xanthus</name>
    <dbReference type="NCBI Taxonomy" id="2594473"/>
    <lineage>
        <taxon>Bacteria</taxon>
        <taxon>Pseudomonadati</taxon>
        <taxon>Pseudomonadota</taxon>
        <taxon>Alphaproteobacteria</taxon>
        <taxon>Sphingomonadales</taxon>
        <taxon>Sphingomonadaceae</taxon>
        <taxon>Sphingomonas</taxon>
    </lineage>
</organism>
<evidence type="ECO:0000256" key="5">
    <source>
        <dbReference type="PIRNR" id="PIRNR038800"/>
    </source>
</evidence>
<comment type="cofactor">
    <cofactor evidence="5">
        <name>pyridoxal 5'-phosphate</name>
        <dbReference type="ChEBI" id="CHEBI:597326"/>
    </cofactor>
</comment>
<dbReference type="InterPro" id="IPR015422">
    <property type="entry name" value="PyrdxlP-dep_Trfase_small"/>
</dbReference>
<dbReference type="InterPro" id="IPR015421">
    <property type="entry name" value="PyrdxlP-dep_Trfase_major"/>
</dbReference>
<keyword evidence="7" id="KW-1185">Reference proteome</keyword>
<dbReference type="PANTHER" id="PTHR14084">
    <property type="entry name" value="KYNURENINASE"/>
    <property type="match status" value="1"/>
</dbReference>
<evidence type="ECO:0000256" key="4">
    <source>
        <dbReference type="NCBIfam" id="TIGR01814"/>
    </source>
</evidence>
<dbReference type="KEGG" id="sxa:FMM02_08530"/>
<dbReference type="PANTHER" id="PTHR14084:SF0">
    <property type="entry name" value="KYNURENINASE"/>
    <property type="match status" value="1"/>
</dbReference>
<dbReference type="Gene3D" id="3.90.1150.10">
    <property type="entry name" value="Aspartate Aminotransferase, domain 1"/>
    <property type="match status" value="1"/>
</dbReference>
<evidence type="ECO:0000256" key="2">
    <source>
        <dbReference type="ARBA" id="ARBA00022801"/>
    </source>
</evidence>
<dbReference type="GO" id="GO:0097053">
    <property type="term" value="P:L-kynurenine catabolic process"/>
    <property type="evidence" value="ECO:0007669"/>
    <property type="project" value="UniProtKB-UniPathway"/>
</dbReference>
<dbReference type="Proteomes" id="UP000321857">
    <property type="component" value="Chromosome"/>
</dbReference>
<sequence length="408" mass="44193">MTFEDAKTRDAADSLAHCRERFRLPPGKIYLDGNSLGAMPASVPDRMAEVIDCEWGDDLIESWNKHDWMGAPERVAGRLAPLVGAEPDELLITDSTSINLFKLLGAALAARPKRSVILSEEGNFPSDLYVAQGMESFVRGSRLQTVPTDAIAASISDETAVVMLTHIDYRGGGRHDMKAINAAAHRAGALTLWDLSHSAGALAIDLDGDGCDLAVGCGYKYLNGGPGAPAFLFVARHLGGELSNPLPGWMGHAAPFAFDPEYRPCEGIGRFRTGTPSILGITALEAGLATFDGVFLTCLEAKSRSLSELFIGETERRCGGQVRLASPREPEARGSHVVFAHPHGYAVMRALIEAGVVGDFREPDLMRFGFAPLYNSHQDVWRAAEAIGRIIASGEWDQPRFHERRRVI</sequence>
<dbReference type="Gene3D" id="3.40.640.10">
    <property type="entry name" value="Type I PLP-dependent aspartate aminotransferase-like (Major domain)"/>
    <property type="match status" value="1"/>
</dbReference>
<dbReference type="GO" id="GO:0030429">
    <property type="term" value="F:kynureninase activity"/>
    <property type="evidence" value="ECO:0007669"/>
    <property type="project" value="UniProtKB-UniRule"/>
</dbReference>
<name>A0A516ISY5_9SPHN</name>
<protein>
    <recommendedName>
        <fullName evidence="4 5">Kynureninase</fullName>
        <ecNumber evidence="4 5">3.7.1.3</ecNumber>
    </recommendedName>
</protein>
<evidence type="ECO:0000313" key="7">
    <source>
        <dbReference type="Proteomes" id="UP000321857"/>
    </source>
</evidence>
<keyword evidence="3 5" id="KW-0663">Pyridoxal phosphate</keyword>
<evidence type="ECO:0000256" key="3">
    <source>
        <dbReference type="ARBA" id="ARBA00022898"/>
    </source>
</evidence>
<reference evidence="6 7" key="1">
    <citation type="submission" date="2019-07" db="EMBL/GenBank/DDBJ databases">
        <title>Sphingomonas AE3 Genome sequencing and assembly.</title>
        <authorList>
            <person name="Kim H."/>
        </authorList>
    </citation>
    <scope>NUCLEOTIDE SEQUENCE [LARGE SCALE GENOMIC DNA]</scope>
    <source>
        <strain evidence="6 7">AE3</strain>
    </source>
</reference>
<proteinExistence type="inferred from homology"/>
<accession>A0A516ISY5</accession>
<dbReference type="RefSeq" id="WP_147494446.1">
    <property type="nucleotide sequence ID" value="NZ_CP041659.1"/>
</dbReference>
<dbReference type="PIRSF" id="PIRSF038800">
    <property type="entry name" value="KYNU"/>
    <property type="match status" value="1"/>
</dbReference>
<dbReference type="EC" id="3.7.1.3" evidence="4 5"/>
<dbReference type="UniPathway" id="UPA00334">
    <property type="reaction ID" value="UER00455"/>
</dbReference>
<dbReference type="Pfam" id="PF22580">
    <property type="entry name" value="KYNU_C"/>
    <property type="match status" value="1"/>
</dbReference>
<comment type="catalytic activity">
    <reaction evidence="5">
        <text>L-kynurenine + H2O = anthranilate + L-alanine + H(+)</text>
        <dbReference type="Rhea" id="RHEA:16813"/>
        <dbReference type="ChEBI" id="CHEBI:15377"/>
        <dbReference type="ChEBI" id="CHEBI:15378"/>
        <dbReference type="ChEBI" id="CHEBI:16567"/>
        <dbReference type="ChEBI" id="CHEBI:57959"/>
        <dbReference type="ChEBI" id="CHEBI:57972"/>
        <dbReference type="EC" id="3.7.1.3"/>
    </reaction>
</comment>
<keyword evidence="2 5" id="KW-0378">Hydrolase</keyword>
<dbReference type="NCBIfam" id="TIGR01814">
    <property type="entry name" value="kynureninase"/>
    <property type="match status" value="1"/>
</dbReference>
<comment type="pathway">
    <text evidence="5">Amino-acid degradation; L-kynurenine degradation; L-alanine and anthranilate from L-kynurenine: step 1/1.</text>
</comment>
<comment type="function">
    <text evidence="5">Catalyzes the cleavage of L-kynurenine (L-Kyn) and L-3-hydroxykynurenine (L-3OHKyn) into anthranilic acid (AA) and 3-hydroxyanthranilic acid (3-OHAA), respectively.</text>
</comment>
<evidence type="ECO:0000313" key="6">
    <source>
        <dbReference type="EMBL" id="QDP19997.1"/>
    </source>
</evidence>
<dbReference type="SUPFAM" id="SSF53383">
    <property type="entry name" value="PLP-dependent transferases"/>
    <property type="match status" value="1"/>
</dbReference>
<dbReference type="GO" id="GO:0043420">
    <property type="term" value="P:anthranilate metabolic process"/>
    <property type="evidence" value="ECO:0007669"/>
    <property type="project" value="TreeGrafter"/>
</dbReference>
<evidence type="ECO:0000256" key="1">
    <source>
        <dbReference type="ARBA" id="ARBA00022642"/>
    </source>
</evidence>
<comment type="similarity">
    <text evidence="5">Belongs to the kynureninase family.</text>
</comment>
<gene>
    <name evidence="6" type="primary">kynU</name>
    <name evidence="6" type="ORF">FMM02_08530</name>
</gene>
<dbReference type="UniPathway" id="UPA00253">
    <property type="reaction ID" value="UER00329"/>
</dbReference>
<dbReference type="OrthoDB" id="9812626at2"/>
<dbReference type="AlphaFoldDB" id="A0A516ISY5"/>
<keyword evidence="1 5" id="KW-0662">Pyridine nucleotide biosynthesis</keyword>
<dbReference type="InterPro" id="IPR010111">
    <property type="entry name" value="Kynureninase"/>
</dbReference>
<comment type="pathway">
    <text evidence="5">Cofactor biosynthesis; NAD(+) biosynthesis; quinolinate from L-kynurenine: step 2/3.</text>
</comment>
<comment type="subunit">
    <text evidence="5">Homodimer.</text>
</comment>